<evidence type="ECO:0000259" key="6">
    <source>
        <dbReference type="PROSITE" id="PS51371"/>
    </source>
</evidence>
<keyword evidence="1" id="KW-0677">Repeat</keyword>
<feature type="transmembrane region" description="Helical" evidence="5">
    <location>
        <begin position="6"/>
        <end position="30"/>
    </location>
</feature>
<dbReference type="InterPro" id="IPR000644">
    <property type="entry name" value="CBS_dom"/>
</dbReference>
<evidence type="ECO:0008006" key="10">
    <source>
        <dbReference type="Google" id="ProtNLM"/>
    </source>
</evidence>
<evidence type="ECO:0000256" key="2">
    <source>
        <dbReference type="ARBA" id="ARBA00023122"/>
    </source>
</evidence>
<protein>
    <recommendedName>
        <fullName evidence="10">Magnesium and cobalt efflux protein CorC</fullName>
    </recommendedName>
</protein>
<dbReference type="GO" id="GO:0005886">
    <property type="term" value="C:plasma membrane"/>
    <property type="evidence" value="ECO:0007669"/>
    <property type="project" value="TreeGrafter"/>
</dbReference>
<evidence type="ECO:0000313" key="9">
    <source>
        <dbReference type="Proteomes" id="UP000346198"/>
    </source>
</evidence>
<dbReference type="EMBL" id="CAAHFH010000002">
    <property type="protein sequence ID" value="VGO20935.1"/>
    <property type="molecule type" value="Genomic_DNA"/>
</dbReference>
<dbReference type="Pfam" id="PF00571">
    <property type="entry name" value="CBS"/>
    <property type="match status" value="1"/>
</dbReference>
<reference evidence="8 9" key="1">
    <citation type="submission" date="2019-04" db="EMBL/GenBank/DDBJ databases">
        <authorList>
            <person name="Van Vliet M D."/>
        </authorList>
    </citation>
    <scope>NUCLEOTIDE SEQUENCE [LARGE SCALE GENOMIC DNA]</scope>
    <source>
        <strain evidence="8 9">F21</strain>
    </source>
</reference>
<keyword evidence="4 5" id="KW-0812">Transmembrane</keyword>
<dbReference type="InterPro" id="IPR046342">
    <property type="entry name" value="CBS_dom_sf"/>
</dbReference>
<dbReference type="SUPFAM" id="SSF54631">
    <property type="entry name" value="CBS-domain pair"/>
    <property type="match status" value="1"/>
</dbReference>
<evidence type="ECO:0000256" key="3">
    <source>
        <dbReference type="PROSITE-ProRule" id="PRU00703"/>
    </source>
</evidence>
<dbReference type="PROSITE" id="PS51846">
    <property type="entry name" value="CNNM"/>
    <property type="match status" value="1"/>
</dbReference>
<sequence>MMVWTILAILAGFLFSALFSGVETGSYMINRIRLRHRERERRPSALVLSKLMRNSHIFIFTVLIGNNIACFLLSKEVTDLYLAGGLEAGRMLFGFIPWSAEAAATLTLMFPLFLFAEVGPKNLFRKKADSLMYRLAGLLRLVVWFFYPVTWPLTQLFRLLTHGMDDPGRELHRLSPDALREYFSTGEKDGVISSFQNRMMDNVTSMHRVSVRVLMTPFQKVPRLPDTATVADFKRLAAQRGEPYAMLMHKHAVVGIISMFAVVNRKLEDGERLKPYAEDVLSVQDSRNLKSAFYRLRRHPRHCAVIVDAHRHPVGFIRLEDIARYLTLK</sequence>
<dbReference type="Proteomes" id="UP000346198">
    <property type="component" value="Unassembled WGS sequence"/>
</dbReference>
<dbReference type="RefSeq" id="WP_136062434.1">
    <property type="nucleotide sequence ID" value="NZ_CAAHFH010000002.1"/>
</dbReference>
<evidence type="ECO:0000256" key="1">
    <source>
        <dbReference type="ARBA" id="ARBA00022737"/>
    </source>
</evidence>
<dbReference type="PANTHER" id="PTHR22777">
    <property type="entry name" value="HEMOLYSIN-RELATED"/>
    <property type="match status" value="1"/>
</dbReference>
<proteinExistence type="predicted"/>
<evidence type="ECO:0000259" key="7">
    <source>
        <dbReference type="PROSITE" id="PS51846"/>
    </source>
</evidence>
<dbReference type="AlphaFoldDB" id="A0A6C2UL13"/>
<dbReference type="InterPro" id="IPR002550">
    <property type="entry name" value="CNNM"/>
</dbReference>
<feature type="transmembrane region" description="Helical" evidence="5">
    <location>
        <begin position="94"/>
        <end position="119"/>
    </location>
</feature>
<gene>
    <name evidence="8" type="ORF">SCARR_03002</name>
</gene>
<feature type="transmembrane region" description="Helical" evidence="5">
    <location>
        <begin position="131"/>
        <end position="149"/>
    </location>
</feature>
<keyword evidence="4 5" id="KW-1133">Transmembrane helix</keyword>
<dbReference type="Pfam" id="PF01595">
    <property type="entry name" value="CNNM"/>
    <property type="match status" value="1"/>
</dbReference>
<accession>A0A6C2UL13</accession>
<dbReference type="PANTHER" id="PTHR22777:SF17">
    <property type="entry name" value="UPF0053 PROTEIN SLL0260"/>
    <property type="match status" value="1"/>
</dbReference>
<dbReference type="SMART" id="SM00116">
    <property type="entry name" value="CBS"/>
    <property type="match status" value="1"/>
</dbReference>
<dbReference type="Gene3D" id="3.10.580.10">
    <property type="entry name" value="CBS-domain"/>
    <property type="match status" value="1"/>
</dbReference>
<feature type="domain" description="CNNM transmembrane" evidence="7">
    <location>
        <begin position="1"/>
        <end position="187"/>
    </location>
</feature>
<evidence type="ECO:0000256" key="5">
    <source>
        <dbReference type="SAM" id="Phobius"/>
    </source>
</evidence>
<organism evidence="8 9">
    <name type="scientific">Pontiella sulfatireligans</name>
    <dbReference type="NCBI Taxonomy" id="2750658"/>
    <lineage>
        <taxon>Bacteria</taxon>
        <taxon>Pseudomonadati</taxon>
        <taxon>Kiritimatiellota</taxon>
        <taxon>Kiritimatiellia</taxon>
        <taxon>Kiritimatiellales</taxon>
        <taxon>Pontiellaceae</taxon>
        <taxon>Pontiella</taxon>
    </lineage>
</organism>
<name>A0A6C2UL13_9BACT</name>
<evidence type="ECO:0000313" key="8">
    <source>
        <dbReference type="EMBL" id="VGO20935.1"/>
    </source>
</evidence>
<keyword evidence="9" id="KW-1185">Reference proteome</keyword>
<evidence type="ECO:0000256" key="4">
    <source>
        <dbReference type="PROSITE-ProRule" id="PRU01193"/>
    </source>
</evidence>
<dbReference type="PROSITE" id="PS51371">
    <property type="entry name" value="CBS"/>
    <property type="match status" value="1"/>
</dbReference>
<keyword evidence="2 3" id="KW-0129">CBS domain</keyword>
<keyword evidence="4 5" id="KW-0472">Membrane</keyword>
<dbReference type="Gene3D" id="3.90.1280.20">
    <property type="match status" value="1"/>
</dbReference>
<feature type="domain" description="CBS" evidence="6">
    <location>
        <begin position="273"/>
        <end position="329"/>
    </location>
</feature>
<feature type="transmembrane region" description="Helical" evidence="5">
    <location>
        <begin position="51"/>
        <end position="74"/>
    </location>
</feature>